<dbReference type="Gene3D" id="2.80.10.50">
    <property type="match status" value="1"/>
</dbReference>
<evidence type="ECO:0000259" key="2">
    <source>
        <dbReference type="PROSITE" id="PS51175"/>
    </source>
</evidence>
<dbReference type="InterPro" id="IPR035992">
    <property type="entry name" value="Ricin_B-like_lectins"/>
</dbReference>
<accession>A0ABX8U8Z0</accession>
<keyword evidence="4" id="KW-1185">Reference proteome</keyword>
<dbReference type="SUPFAM" id="SSF49785">
    <property type="entry name" value="Galactose-binding domain-like"/>
    <property type="match status" value="1"/>
</dbReference>
<dbReference type="InterPro" id="IPR005084">
    <property type="entry name" value="CBM6"/>
</dbReference>
<evidence type="ECO:0000313" key="4">
    <source>
        <dbReference type="Proteomes" id="UP000824681"/>
    </source>
</evidence>
<feature type="domain" description="CBM6" evidence="2">
    <location>
        <begin position="26"/>
        <end position="157"/>
    </location>
</feature>
<keyword evidence="3" id="KW-0378">Hydrolase</keyword>
<dbReference type="CDD" id="cd04084">
    <property type="entry name" value="CBM6_xylanase-like"/>
    <property type="match status" value="1"/>
</dbReference>
<dbReference type="RefSeq" id="WP_020541188.1">
    <property type="nucleotide sequence ID" value="NZ_CP068985.1"/>
</dbReference>
<dbReference type="Proteomes" id="UP000824681">
    <property type="component" value="Chromosome"/>
</dbReference>
<evidence type="ECO:0000256" key="1">
    <source>
        <dbReference type="ARBA" id="ARBA00022729"/>
    </source>
</evidence>
<dbReference type="SUPFAM" id="SSF50370">
    <property type="entry name" value="Ricin B-like lectins"/>
    <property type="match status" value="1"/>
</dbReference>
<keyword evidence="3" id="KW-0326">Glycosidase</keyword>
<dbReference type="GO" id="GO:0031176">
    <property type="term" value="F:endo-1,4-beta-xylanase activity"/>
    <property type="evidence" value="ECO:0007669"/>
    <property type="project" value="UniProtKB-EC"/>
</dbReference>
<dbReference type="InterPro" id="IPR008979">
    <property type="entry name" value="Galactose-bd-like_sf"/>
</dbReference>
<proteinExistence type="predicted"/>
<dbReference type="PROSITE" id="PS51175">
    <property type="entry name" value="CBM6"/>
    <property type="match status" value="1"/>
</dbReference>
<dbReference type="InterPro" id="IPR006584">
    <property type="entry name" value="Cellulose-bd_IV"/>
</dbReference>
<dbReference type="Gene3D" id="2.60.120.260">
    <property type="entry name" value="Galactose-binding domain-like"/>
    <property type="match status" value="1"/>
</dbReference>
<sequence>MRSTSSAVTALARLAGRGGLKGSAGVTLQPKPKQAEHFTGSSGIRIVDEPGAEGGRRIGDISNNDWISFGPINPSGIDTVSLRVSAPSSTGASVELRADSPTGALIASSPVAATGGWNTYMSQPPVPVTDPGGSRTVYVVFEAPSANSFDVDSFTVNGKGVGQGDGSSPGSTSALRGVGSNRCLNGASQTNGTQVQIWDCNGQNNEKWTRV</sequence>
<dbReference type="EC" id="3.2.1.8" evidence="3"/>
<dbReference type="SMART" id="SM00606">
    <property type="entry name" value="CBD_IV"/>
    <property type="match status" value="1"/>
</dbReference>
<dbReference type="Pfam" id="PF03422">
    <property type="entry name" value="CBM_6"/>
    <property type="match status" value="1"/>
</dbReference>
<dbReference type="EMBL" id="CP068985">
    <property type="protein sequence ID" value="QYC44256.1"/>
    <property type="molecule type" value="Genomic_DNA"/>
</dbReference>
<gene>
    <name evidence="3" type="primary">xynZ</name>
    <name evidence="3" type="ORF">Nocox_33430</name>
</gene>
<organism evidence="3 4">
    <name type="scientific">Nonomuraea coxensis DSM 45129</name>
    <dbReference type="NCBI Taxonomy" id="1122611"/>
    <lineage>
        <taxon>Bacteria</taxon>
        <taxon>Bacillati</taxon>
        <taxon>Actinomycetota</taxon>
        <taxon>Actinomycetes</taxon>
        <taxon>Streptosporangiales</taxon>
        <taxon>Streptosporangiaceae</taxon>
        <taxon>Nonomuraea</taxon>
    </lineage>
</organism>
<name>A0ABX8U8Z0_9ACTN</name>
<evidence type="ECO:0000313" key="3">
    <source>
        <dbReference type="EMBL" id="QYC44256.1"/>
    </source>
</evidence>
<keyword evidence="1" id="KW-0732">Signal</keyword>
<reference evidence="3 4" key="1">
    <citation type="journal article" date="2021" name="ACS Chem. Biol.">
        <title>Genomic-Led Discovery of a Novel Glycopeptide Antibiotic by Nonomuraea coxensis DSM 45129.</title>
        <authorList>
            <person name="Yushchuk O."/>
            <person name="Vior N.M."/>
            <person name="Andreo-Vidal A."/>
            <person name="Berini F."/>
            <person name="Ruckert C."/>
            <person name="Busche T."/>
            <person name="Binda E."/>
            <person name="Kalinowski J."/>
            <person name="Truman A.W."/>
            <person name="Marinelli F."/>
        </authorList>
    </citation>
    <scope>NUCLEOTIDE SEQUENCE [LARGE SCALE GENOMIC DNA]</scope>
    <source>
        <strain evidence="3 4">DSM 45129</strain>
    </source>
</reference>
<protein>
    <submittedName>
        <fullName evidence="3">Endo-1,4-beta-xylanase Z</fullName>
        <ecNumber evidence="3">3.2.1.8</ecNumber>
    </submittedName>
</protein>
<dbReference type="PROSITE" id="PS50231">
    <property type="entry name" value="RICIN_B_LECTIN"/>
    <property type="match status" value="1"/>
</dbReference>